<proteinExistence type="predicted"/>
<keyword evidence="1" id="KW-0812">Transmembrane</keyword>
<dbReference type="Proteomes" id="UP000240974">
    <property type="component" value="Unassembled WGS sequence"/>
</dbReference>
<feature type="transmembrane region" description="Helical" evidence="1">
    <location>
        <begin position="15"/>
        <end position="35"/>
    </location>
</feature>
<protein>
    <submittedName>
        <fullName evidence="2">Uncharacterized protein</fullName>
    </submittedName>
</protein>
<keyword evidence="1" id="KW-1133">Transmembrane helix</keyword>
<dbReference type="AlphaFoldDB" id="A0A2T3G6X1"/>
<name>A0A2T3G6X1_9FIRM</name>
<reference evidence="2 3" key="1">
    <citation type="journal article" date="2019" name="Int. J. Syst. Evol. Microbiol.">
        <title>Faecalibacillus intestinalis gen. nov., sp. nov. and Faecalibacillus faecis sp. nov., isolated from human faeces.</title>
        <authorList>
            <person name="Seo B."/>
            <person name="Jeon K."/>
            <person name="Baek I."/>
            <person name="Lee Y.M."/>
            <person name="Baek K."/>
            <person name="Ko G."/>
        </authorList>
    </citation>
    <scope>NUCLEOTIDE SEQUENCE [LARGE SCALE GENOMIC DNA]</scope>
    <source>
        <strain evidence="2 3">SNUG30099</strain>
    </source>
</reference>
<keyword evidence="1" id="KW-0472">Membrane</keyword>
<evidence type="ECO:0000313" key="3">
    <source>
        <dbReference type="Proteomes" id="UP000240974"/>
    </source>
</evidence>
<feature type="transmembrane region" description="Helical" evidence="1">
    <location>
        <begin position="47"/>
        <end position="68"/>
    </location>
</feature>
<evidence type="ECO:0000256" key="1">
    <source>
        <dbReference type="SAM" id="Phobius"/>
    </source>
</evidence>
<organism evidence="2 3">
    <name type="scientific">Faecalibacillus intestinalis</name>
    <dbReference type="NCBI Taxonomy" id="1982626"/>
    <lineage>
        <taxon>Bacteria</taxon>
        <taxon>Bacillati</taxon>
        <taxon>Bacillota</taxon>
        <taxon>Erysipelotrichia</taxon>
        <taxon>Erysipelotrichales</taxon>
        <taxon>Coprobacillaceae</taxon>
        <taxon>Faecalibacillus</taxon>
    </lineage>
</organism>
<dbReference type="EMBL" id="PYLQ01000001">
    <property type="protein sequence ID" value="PST43297.1"/>
    <property type="molecule type" value="Genomic_DNA"/>
</dbReference>
<evidence type="ECO:0000313" key="2">
    <source>
        <dbReference type="EMBL" id="PST43297.1"/>
    </source>
</evidence>
<sequence length="262" mass="31350">METHIHNPYKVNWKMYGLIGVISILVMIFASFCCPNAQNVQSIIFDIIRNLSYGGVASVFIALLIEIGNVKEKNNKANNLYEMIYSDLKINILWYLNGWAQFCNIVYKDKEYKDEKHTWTEWYGIVKNRFIELDDKRQEQALEFFKDELIYNLDVIEKSIDYINKQQFILSINELYDENLKSIIENFKFECYGAKSFLKINFNSEKFWKSFDAINEDLKKYICSWTDIQYYNYYKFKPFDILTNKSDIRTAIIESKKHNKLK</sequence>
<gene>
    <name evidence="2" type="ORF">C7U54_00875</name>
</gene>
<accession>A0A2T3G6X1</accession>
<keyword evidence="3" id="KW-1185">Reference proteome</keyword>
<dbReference type="RefSeq" id="WP_032090443.1">
    <property type="nucleotide sequence ID" value="NZ_CAKMUM010000002.1"/>
</dbReference>
<feature type="transmembrane region" description="Helical" evidence="1">
    <location>
        <begin position="88"/>
        <end position="107"/>
    </location>
</feature>
<comment type="caution">
    <text evidence="2">The sequence shown here is derived from an EMBL/GenBank/DDBJ whole genome shotgun (WGS) entry which is preliminary data.</text>
</comment>